<dbReference type="Pfam" id="PF14022">
    <property type="entry name" value="DUF4238"/>
    <property type="match status" value="1"/>
</dbReference>
<dbReference type="EMBL" id="CP051177">
    <property type="protein sequence ID" value="QKX50887.1"/>
    <property type="molecule type" value="Genomic_DNA"/>
</dbReference>
<organism evidence="1 2">
    <name type="scientific">Planococcus glaciei</name>
    <dbReference type="NCBI Taxonomy" id="459472"/>
    <lineage>
        <taxon>Bacteria</taxon>
        <taxon>Bacillati</taxon>
        <taxon>Bacillota</taxon>
        <taxon>Bacilli</taxon>
        <taxon>Bacillales</taxon>
        <taxon>Caryophanaceae</taxon>
        <taxon>Planococcus</taxon>
    </lineage>
</organism>
<proteinExistence type="predicted"/>
<dbReference type="RefSeq" id="WP_176294501.1">
    <property type="nucleotide sequence ID" value="NZ_CP051177.1"/>
</dbReference>
<dbReference type="InterPro" id="IPR025332">
    <property type="entry name" value="DUF4238"/>
</dbReference>
<protein>
    <submittedName>
        <fullName evidence="1">DUF4238 domain-containing protein</fullName>
    </submittedName>
</protein>
<evidence type="ECO:0000313" key="2">
    <source>
        <dbReference type="Proteomes" id="UP000509222"/>
    </source>
</evidence>
<reference evidence="2" key="1">
    <citation type="submission" date="2020-06" db="EMBL/GenBank/DDBJ databases">
        <title>Isolation of Planomicrobium glaciei.</title>
        <authorList>
            <person name="Malisova L."/>
            <person name="Safrankova R."/>
            <person name="Jakubu V."/>
            <person name="Spanelova P."/>
        </authorList>
    </citation>
    <scope>NUCLEOTIDE SEQUENCE [LARGE SCALE GENOMIC DNA]</scope>
    <source>
        <strain evidence="2">NRL-ATB46093</strain>
    </source>
</reference>
<evidence type="ECO:0000313" key="1">
    <source>
        <dbReference type="EMBL" id="QKX50887.1"/>
    </source>
</evidence>
<accession>A0A7H8QAC0</accession>
<gene>
    <name evidence="1" type="ORF">HF394_10015</name>
</gene>
<keyword evidence="2" id="KW-1185">Reference proteome</keyword>
<dbReference type="AlphaFoldDB" id="A0A7H8QAC0"/>
<dbReference type="Proteomes" id="UP000509222">
    <property type="component" value="Chromosome"/>
</dbReference>
<sequence>MVQFDPSWVSSSSKQHLVPNTYLKAWSNNNDHVYYIDKNEKIIDFNQADFQRKTKKLTIIKEFYSRNIYTNFFEANDLVKIFEPLTSKNYSVIYESKEILSLEELKSKFYDFSAWEIFEGKNKLISKEKKEELKKEIRGVQIRDIEEAWNRMFENTWPNTREALLNAVNSNLGINRIKAIKREELLRFMIAMEWRTFPPNPQLLEKLNKIPLDALNEPLDEEEKYLPTINTYGEHVLHDLNLKFFKKYFKNDGPIHEQFDKINEEMDVELLVPETGYEFITSDNPIKIFENANKELEYIFAITPNLACAIRKNNKNQDKNKYWLTTYPKEKVFDFNKNVKEASYRGYILKQPNLGVYFK</sequence>
<name>A0A7H8QAC0_9BACL</name>